<dbReference type="SUPFAM" id="SSF54928">
    <property type="entry name" value="RNA-binding domain, RBD"/>
    <property type="match status" value="1"/>
</dbReference>
<keyword evidence="6" id="KW-1185">Reference proteome</keyword>
<dbReference type="GO" id="GO:0003723">
    <property type="term" value="F:RNA binding"/>
    <property type="evidence" value="ECO:0007669"/>
    <property type="project" value="UniProtKB-UniRule"/>
</dbReference>
<name>A0ABD1IUN5_9TELE</name>
<dbReference type="SMART" id="SM00360">
    <property type="entry name" value="RRM"/>
    <property type="match status" value="1"/>
</dbReference>
<dbReference type="Proteomes" id="UP001591681">
    <property type="component" value="Unassembled WGS sequence"/>
</dbReference>
<evidence type="ECO:0000313" key="5">
    <source>
        <dbReference type="EMBL" id="KAL2077268.1"/>
    </source>
</evidence>
<evidence type="ECO:0000259" key="4">
    <source>
        <dbReference type="PROSITE" id="PS50102"/>
    </source>
</evidence>
<evidence type="ECO:0000256" key="2">
    <source>
        <dbReference type="PROSITE-ProRule" id="PRU00176"/>
    </source>
</evidence>
<sequence length="405" mass="43478">MGSVNMAGHHQAKPGALLLDILSNAMKSRPCHYAGVVGWSGPTPSTGCEIFLCQLPREVYEDTLIPLCQTVGPLYEFRLMMNFSGQNRGFAYAKYATPSAAREAVRTLHRSTLPCGTSLVVRLSTEKHQLVLEGLPDVLERVDLMKVLGELGEGLVGLKLKTAMVGPQRQRQTTALATYSSHHAASMVKKVQFGVTLTVSWTSSTALPTSPDRPDKRGPPLPRRTSKPTNRPPRLSSPSLPMSPPQTPLPPSQTPLPRRPPGLSLNLLPSPPSFLPPPLPIVQGFSPAVGSGITPDFGGAARPQEGGPTLETLLGGTNPVFFLRWLCETRGLGAPTYELLQQCTCAEGYQLFLWKISIPGLPAPALPVMAHVRLDPEAGISSLMSRAQSAAAMEVLPYLLNAPQV</sequence>
<dbReference type="InterPro" id="IPR012677">
    <property type="entry name" value="Nucleotide-bd_a/b_plait_sf"/>
</dbReference>
<proteinExistence type="predicted"/>
<keyword evidence="1 2" id="KW-0694">RNA-binding</keyword>
<dbReference type="AlphaFoldDB" id="A0ABD1IUN5"/>
<evidence type="ECO:0000313" key="6">
    <source>
        <dbReference type="Proteomes" id="UP001591681"/>
    </source>
</evidence>
<evidence type="ECO:0000256" key="3">
    <source>
        <dbReference type="SAM" id="MobiDB-lite"/>
    </source>
</evidence>
<dbReference type="InterPro" id="IPR035979">
    <property type="entry name" value="RBD_domain_sf"/>
</dbReference>
<feature type="region of interest" description="Disordered" evidence="3">
    <location>
        <begin position="204"/>
        <end position="270"/>
    </location>
</feature>
<comment type="caution">
    <text evidence="5">The sequence shown here is derived from an EMBL/GenBank/DDBJ whole genome shotgun (WGS) entry which is preliminary data.</text>
</comment>
<feature type="compositionally biased region" description="Pro residues" evidence="3">
    <location>
        <begin position="241"/>
        <end position="260"/>
    </location>
</feature>
<dbReference type="PROSITE" id="PS50102">
    <property type="entry name" value="RRM"/>
    <property type="match status" value="1"/>
</dbReference>
<dbReference type="Gene3D" id="3.30.70.330">
    <property type="match status" value="1"/>
</dbReference>
<protein>
    <recommendedName>
        <fullName evidence="4">RRM domain-containing protein</fullName>
    </recommendedName>
</protein>
<dbReference type="PANTHER" id="PTHR21245">
    <property type="entry name" value="HETEROGENEOUS NUCLEAR RIBONUCLEOPROTEIN"/>
    <property type="match status" value="1"/>
</dbReference>
<dbReference type="Pfam" id="PF14709">
    <property type="entry name" value="DND1_DSRM"/>
    <property type="match status" value="1"/>
</dbReference>
<accession>A0ABD1IUN5</accession>
<reference evidence="5 6" key="1">
    <citation type="submission" date="2024-09" db="EMBL/GenBank/DDBJ databases">
        <title>A chromosome-level genome assembly of Gray's grenadier anchovy, Coilia grayii.</title>
        <authorList>
            <person name="Fu Z."/>
        </authorList>
    </citation>
    <scope>NUCLEOTIDE SEQUENCE [LARGE SCALE GENOMIC DNA]</scope>
    <source>
        <strain evidence="5">G4</strain>
        <tissue evidence="5">Muscle</tissue>
    </source>
</reference>
<dbReference type="InterPro" id="IPR000504">
    <property type="entry name" value="RRM_dom"/>
</dbReference>
<gene>
    <name evidence="5" type="ORF">ACEWY4_026772</name>
</gene>
<organism evidence="5 6">
    <name type="scientific">Coilia grayii</name>
    <name type="common">Gray's grenadier anchovy</name>
    <dbReference type="NCBI Taxonomy" id="363190"/>
    <lineage>
        <taxon>Eukaryota</taxon>
        <taxon>Metazoa</taxon>
        <taxon>Chordata</taxon>
        <taxon>Craniata</taxon>
        <taxon>Vertebrata</taxon>
        <taxon>Euteleostomi</taxon>
        <taxon>Actinopterygii</taxon>
        <taxon>Neopterygii</taxon>
        <taxon>Teleostei</taxon>
        <taxon>Clupei</taxon>
        <taxon>Clupeiformes</taxon>
        <taxon>Clupeoidei</taxon>
        <taxon>Engraulidae</taxon>
        <taxon>Coilinae</taxon>
        <taxon>Coilia</taxon>
    </lineage>
</organism>
<dbReference type="EMBL" id="JBHFQA010000024">
    <property type="protein sequence ID" value="KAL2077268.1"/>
    <property type="molecule type" value="Genomic_DNA"/>
</dbReference>
<feature type="domain" description="RRM" evidence="4">
    <location>
        <begin position="48"/>
        <end position="126"/>
    </location>
</feature>
<evidence type="ECO:0000256" key="1">
    <source>
        <dbReference type="ARBA" id="ARBA00022884"/>
    </source>
</evidence>
<dbReference type="Pfam" id="PF00076">
    <property type="entry name" value="RRM_1"/>
    <property type="match status" value="1"/>
</dbReference>